<dbReference type="SMR" id="A0A2K1JKB8"/>
<dbReference type="InterPro" id="IPR036452">
    <property type="entry name" value="Ribo_hydro-like"/>
</dbReference>
<evidence type="ECO:0000256" key="1">
    <source>
        <dbReference type="SAM" id="SignalP"/>
    </source>
</evidence>
<keyword evidence="1" id="KW-0732">Signal</keyword>
<evidence type="ECO:0000313" key="4">
    <source>
        <dbReference type="Proteomes" id="UP000006727"/>
    </source>
</evidence>
<name>A0A2K1JKB8_PHYPA</name>
<organism evidence="2">
    <name type="scientific">Physcomitrium patens</name>
    <name type="common">Spreading-leaved earth moss</name>
    <name type="synonym">Physcomitrella patens</name>
    <dbReference type="NCBI Taxonomy" id="3218"/>
    <lineage>
        <taxon>Eukaryota</taxon>
        <taxon>Viridiplantae</taxon>
        <taxon>Streptophyta</taxon>
        <taxon>Embryophyta</taxon>
        <taxon>Bryophyta</taxon>
        <taxon>Bryophytina</taxon>
        <taxon>Bryopsida</taxon>
        <taxon>Funariidae</taxon>
        <taxon>Funariales</taxon>
        <taxon>Funariaceae</taxon>
        <taxon>Physcomitrium</taxon>
    </lineage>
</organism>
<dbReference type="EnsemblPlants" id="Pp3c13_910V3.3">
    <property type="protein sequence ID" value="Pp3c13_910V3.3"/>
    <property type="gene ID" value="Pp3c13_910"/>
</dbReference>
<sequence>MSILIIHLVCWVAATRTALVKVSKTMAASSTRRCTIPDGLSLRQCEVYQTLIHVAEGREERGQGPRPIVVISDVGKDYDDAAALLVLKEFHRLGHVELRAVVANLMPADKRTRLARAWLDALGLQNVPVGRGTRGKPDEEEELELEYEFSWNDFVMPADVPQRDGQDLLLEAYQHAKAKGEKLYLLCLSSLQDIHKFASAYPDLVAHYTAEVHMQGGNYISSEGKLEPDRSAANNRYNWEAARAWHSFLQKNALPSYTYTKAVAFAAALSSEVFVELEASGHPIGSYLRRVQVEQDLAFYKQACESDPEKRFAPFMDQQWFLVHKTNWQQRPNADLGAGLPIGEEVIPYLSKIVLYDVHGALGVSGEDVIEKLGIFRSRDRSIEVELKSTGKVVRVHHWIADDEQSVAVPDKVHAVLSALLKGSLLDALRYSNL</sequence>
<keyword evidence="4" id="KW-1185">Reference proteome</keyword>
<dbReference type="EMBL" id="ABEU02000013">
    <property type="protein sequence ID" value="PNR41979.1"/>
    <property type="molecule type" value="Genomic_DNA"/>
</dbReference>
<feature type="signal peptide" evidence="1">
    <location>
        <begin position="1"/>
        <end position="17"/>
    </location>
</feature>
<accession>A0A2K1JKB8</accession>
<reference evidence="3" key="3">
    <citation type="submission" date="2020-12" db="UniProtKB">
        <authorList>
            <consortium name="EnsemblPlants"/>
        </authorList>
    </citation>
    <scope>IDENTIFICATION</scope>
</reference>
<protein>
    <recommendedName>
        <fullName evidence="5">Inosine/uridine-preferring nucleoside hydrolase domain-containing protein</fullName>
    </recommendedName>
</protein>
<dbReference type="Gramene" id="Pp3c13_910V3.3">
    <property type="protein sequence ID" value="Pp3c13_910V3.3"/>
    <property type="gene ID" value="Pp3c13_910"/>
</dbReference>
<dbReference type="GO" id="GO:0016799">
    <property type="term" value="F:hydrolase activity, hydrolyzing N-glycosyl compounds"/>
    <property type="evidence" value="ECO:0007669"/>
    <property type="project" value="InterPro"/>
</dbReference>
<reference evidence="2 4" key="1">
    <citation type="journal article" date="2008" name="Science">
        <title>The Physcomitrella genome reveals evolutionary insights into the conquest of land by plants.</title>
        <authorList>
            <person name="Rensing S."/>
            <person name="Lang D."/>
            <person name="Zimmer A."/>
            <person name="Terry A."/>
            <person name="Salamov A."/>
            <person name="Shapiro H."/>
            <person name="Nishiyama T."/>
            <person name="Perroud P.-F."/>
            <person name="Lindquist E."/>
            <person name="Kamisugi Y."/>
            <person name="Tanahashi T."/>
            <person name="Sakakibara K."/>
            <person name="Fujita T."/>
            <person name="Oishi K."/>
            <person name="Shin-I T."/>
            <person name="Kuroki Y."/>
            <person name="Toyoda A."/>
            <person name="Suzuki Y."/>
            <person name="Hashimoto A."/>
            <person name="Yamaguchi K."/>
            <person name="Sugano A."/>
            <person name="Kohara Y."/>
            <person name="Fujiyama A."/>
            <person name="Anterola A."/>
            <person name="Aoki S."/>
            <person name="Ashton N."/>
            <person name="Barbazuk W.B."/>
            <person name="Barker E."/>
            <person name="Bennetzen J."/>
            <person name="Bezanilla M."/>
            <person name="Blankenship R."/>
            <person name="Cho S.H."/>
            <person name="Dutcher S."/>
            <person name="Estelle M."/>
            <person name="Fawcett J.A."/>
            <person name="Gundlach H."/>
            <person name="Hanada K."/>
            <person name="Heyl A."/>
            <person name="Hicks K.A."/>
            <person name="Hugh J."/>
            <person name="Lohr M."/>
            <person name="Mayer K."/>
            <person name="Melkozernov A."/>
            <person name="Murata T."/>
            <person name="Nelson D."/>
            <person name="Pils B."/>
            <person name="Prigge M."/>
            <person name="Reiss B."/>
            <person name="Renner T."/>
            <person name="Rombauts S."/>
            <person name="Rushton P."/>
            <person name="Sanderfoot A."/>
            <person name="Schween G."/>
            <person name="Shiu S.-H."/>
            <person name="Stueber K."/>
            <person name="Theodoulou F.L."/>
            <person name="Tu H."/>
            <person name="Van de Peer Y."/>
            <person name="Verrier P.J."/>
            <person name="Waters E."/>
            <person name="Wood A."/>
            <person name="Yang L."/>
            <person name="Cove D."/>
            <person name="Cuming A."/>
            <person name="Hasebe M."/>
            <person name="Lucas S."/>
            <person name="Mishler D.B."/>
            <person name="Reski R."/>
            <person name="Grigoriev I."/>
            <person name="Quatrano R.S."/>
            <person name="Boore J.L."/>
        </authorList>
    </citation>
    <scope>NUCLEOTIDE SEQUENCE [LARGE SCALE GENOMIC DNA]</scope>
    <source>
        <strain evidence="3 4">cv. Gransden 2004</strain>
    </source>
</reference>
<dbReference type="Proteomes" id="UP000006727">
    <property type="component" value="Chromosome 13"/>
</dbReference>
<dbReference type="RefSeq" id="XP_024391903.1">
    <property type="nucleotide sequence ID" value="XM_024536135.2"/>
</dbReference>
<dbReference type="Gramene" id="Pp3c13_910V3.1">
    <property type="protein sequence ID" value="Pp3c13_910V3.1"/>
    <property type="gene ID" value="Pp3c13_910"/>
</dbReference>
<evidence type="ECO:0000313" key="3">
    <source>
        <dbReference type="EnsemblPlants" id="Pp3c13_910V3.1"/>
    </source>
</evidence>
<dbReference type="GeneID" id="112290146"/>
<dbReference type="Gene3D" id="3.90.245.10">
    <property type="entry name" value="Ribonucleoside hydrolase-like"/>
    <property type="match status" value="1"/>
</dbReference>
<dbReference type="OrthoDB" id="2564527at2759"/>
<dbReference type="AlphaFoldDB" id="A0A2K1JKB8"/>
<feature type="chain" id="PRO_5043158120" description="Inosine/uridine-preferring nucleoside hydrolase domain-containing protein" evidence="1">
    <location>
        <begin position="18"/>
        <end position="434"/>
    </location>
</feature>
<dbReference type="KEGG" id="ppp:112290146"/>
<dbReference type="SUPFAM" id="SSF53590">
    <property type="entry name" value="Nucleoside hydrolase"/>
    <property type="match status" value="1"/>
</dbReference>
<dbReference type="STRING" id="3218.A0A2K1JKB8"/>
<gene>
    <name evidence="3" type="primary">LOC112290146</name>
    <name evidence="2" type="ORF">PHYPA_016808</name>
</gene>
<proteinExistence type="predicted"/>
<dbReference type="PaxDb" id="3218-PP1S176_74V6.1"/>
<evidence type="ECO:0000313" key="2">
    <source>
        <dbReference type="EMBL" id="PNR41979.1"/>
    </source>
</evidence>
<reference evidence="2 4" key="2">
    <citation type="journal article" date="2018" name="Plant J.">
        <title>The Physcomitrella patens chromosome-scale assembly reveals moss genome structure and evolution.</title>
        <authorList>
            <person name="Lang D."/>
            <person name="Ullrich K.K."/>
            <person name="Murat F."/>
            <person name="Fuchs J."/>
            <person name="Jenkins J."/>
            <person name="Haas F.B."/>
            <person name="Piednoel M."/>
            <person name="Gundlach H."/>
            <person name="Van Bel M."/>
            <person name="Meyberg R."/>
            <person name="Vives C."/>
            <person name="Morata J."/>
            <person name="Symeonidi A."/>
            <person name="Hiss M."/>
            <person name="Muchero W."/>
            <person name="Kamisugi Y."/>
            <person name="Saleh O."/>
            <person name="Blanc G."/>
            <person name="Decker E.L."/>
            <person name="van Gessel N."/>
            <person name="Grimwood J."/>
            <person name="Hayes R.D."/>
            <person name="Graham S.W."/>
            <person name="Gunter L.E."/>
            <person name="McDaniel S.F."/>
            <person name="Hoernstein S.N.W."/>
            <person name="Larsson A."/>
            <person name="Li F.W."/>
            <person name="Perroud P.F."/>
            <person name="Phillips J."/>
            <person name="Ranjan P."/>
            <person name="Rokshar D.S."/>
            <person name="Rothfels C.J."/>
            <person name="Schneider L."/>
            <person name="Shu S."/>
            <person name="Stevenson D.W."/>
            <person name="Thummler F."/>
            <person name="Tillich M."/>
            <person name="Villarreal Aguilar J.C."/>
            <person name="Widiez T."/>
            <person name="Wong G.K."/>
            <person name="Wymore A."/>
            <person name="Zhang Y."/>
            <person name="Zimmer A.D."/>
            <person name="Quatrano R.S."/>
            <person name="Mayer K.F.X."/>
            <person name="Goodstein D."/>
            <person name="Casacuberta J.M."/>
            <person name="Vandepoele K."/>
            <person name="Reski R."/>
            <person name="Cuming A.C."/>
            <person name="Tuskan G.A."/>
            <person name="Maumus F."/>
            <person name="Salse J."/>
            <person name="Schmutz J."/>
            <person name="Rensing S.A."/>
        </authorList>
    </citation>
    <scope>NUCLEOTIDE SEQUENCE [LARGE SCALE GENOMIC DNA]</scope>
    <source>
        <strain evidence="3 4">cv. Gransden 2004</strain>
    </source>
</reference>
<evidence type="ECO:0008006" key="5">
    <source>
        <dbReference type="Google" id="ProtNLM"/>
    </source>
</evidence>
<dbReference type="EnsemblPlants" id="Pp3c13_910V3.1">
    <property type="protein sequence ID" value="Pp3c13_910V3.1"/>
    <property type="gene ID" value="Pp3c13_910"/>
</dbReference>